<dbReference type="Pfam" id="PF07535">
    <property type="entry name" value="zf-DBF"/>
    <property type="match status" value="1"/>
</dbReference>
<evidence type="ECO:0000256" key="1">
    <source>
        <dbReference type="ARBA" id="ARBA00022723"/>
    </source>
</evidence>
<evidence type="ECO:0000256" key="2">
    <source>
        <dbReference type="ARBA" id="ARBA00022771"/>
    </source>
</evidence>
<dbReference type="SUPFAM" id="SSF52113">
    <property type="entry name" value="BRCT domain"/>
    <property type="match status" value="1"/>
</dbReference>
<dbReference type="KEGG" id="api:100169197"/>
<feature type="compositionally biased region" description="Basic and acidic residues" evidence="5">
    <location>
        <begin position="191"/>
        <end position="204"/>
    </location>
</feature>
<dbReference type="InterPro" id="IPR038545">
    <property type="entry name" value="Znf_DBF_sf"/>
</dbReference>
<feature type="compositionally biased region" description="Low complexity" evidence="5">
    <location>
        <begin position="437"/>
        <end position="454"/>
    </location>
</feature>
<dbReference type="OrthoDB" id="6616461at2759"/>
<dbReference type="InterPro" id="IPR036420">
    <property type="entry name" value="BRCT_dom_sf"/>
</dbReference>
<dbReference type="GeneID" id="100169197"/>
<keyword evidence="3" id="KW-0862">Zinc</keyword>
<dbReference type="RefSeq" id="XP_016663109.1">
    <property type="nucleotide sequence ID" value="XM_016807620.2"/>
</dbReference>
<sequence length="626" mass="71106">MSVENLNNQQPSADQTVLGSSSKNKRSILYDKTFLIDIVDNIVSSKVEKLINSYGGKIIQSLEKSTDYLISDIIQNEGAKRSTSSETNNCKKDIEVKNGPSSKRKNSVDLINKANILNIKILSAKKFQHWLKSLLKKHRTNKKPTDQVASVLRGKVSLKIESMDQSQRPVFEFIPKWPDLGDALCKKKTKHSAEHKYNGDRSGDDYSSDQYSTSEIGGMCELCDMPFMNYKEHINTKKHMRESQDEQRFHELDELINERPLNVIFNQFIPDKSDKKINKDQNSAQKTPNLKNCIEDTVITIIDSDSDDAEQNNGPCLFGGKAPSAFKEQASESLKRKYQYSDTDISFVPQKRPSKKLHSPIHDEINFYKKTKRKHKTHQKSLCKDIYKVEVVNSHPSNSNNDRIASDQPPVIIRIKRVQNSKKKYPSSDVESHITISSSSSSSPSSSSSSSSPSSDDDYDDDINVNKIPEETIPVHRYIRVVRKPSFSNETEVTPTKSYTESQMFTFEHPELRRNIYKNCSYYPTYTCIPDTKSSVEYIQEKIENLGNPSLKCTLSLKDSLKVMSNMEPKKIGEWFYNVPKKIQDNLSFNSLSLVPLTELSKIKSFVVPKGNVNKSSSSSSSIEIL</sequence>
<dbReference type="InterPro" id="IPR001357">
    <property type="entry name" value="BRCT_dom"/>
</dbReference>
<dbReference type="PROSITE" id="PS51265">
    <property type="entry name" value="ZF_DBF4"/>
    <property type="match status" value="1"/>
</dbReference>
<protein>
    <recommendedName>
        <fullName evidence="6">DBF4-type domain-containing protein</fullName>
    </recommendedName>
</protein>
<dbReference type="InterPro" id="IPR006572">
    <property type="entry name" value="Znf_DBF"/>
</dbReference>
<evidence type="ECO:0000256" key="5">
    <source>
        <dbReference type="SAM" id="MobiDB-lite"/>
    </source>
</evidence>
<evidence type="ECO:0000256" key="4">
    <source>
        <dbReference type="PROSITE-ProRule" id="PRU00600"/>
    </source>
</evidence>
<feature type="domain" description="DBF4-type" evidence="6">
    <location>
        <begin position="213"/>
        <end position="262"/>
    </location>
</feature>
<organism evidence="7 8">
    <name type="scientific">Acyrthosiphon pisum</name>
    <name type="common">Pea aphid</name>
    <dbReference type="NCBI Taxonomy" id="7029"/>
    <lineage>
        <taxon>Eukaryota</taxon>
        <taxon>Metazoa</taxon>
        <taxon>Ecdysozoa</taxon>
        <taxon>Arthropoda</taxon>
        <taxon>Hexapoda</taxon>
        <taxon>Insecta</taxon>
        <taxon>Pterygota</taxon>
        <taxon>Neoptera</taxon>
        <taxon>Paraneoptera</taxon>
        <taxon>Hemiptera</taxon>
        <taxon>Sternorrhyncha</taxon>
        <taxon>Aphidomorpha</taxon>
        <taxon>Aphidoidea</taxon>
        <taxon>Aphididae</taxon>
        <taxon>Macrosiphini</taxon>
        <taxon>Acyrthosiphon</taxon>
    </lineage>
</organism>
<reference evidence="7" key="2">
    <citation type="submission" date="2022-06" db="UniProtKB">
        <authorList>
            <consortium name="EnsemblMetazoa"/>
        </authorList>
    </citation>
    <scope>IDENTIFICATION</scope>
</reference>
<keyword evidence="1" id="KW-0479">Metal-binding</keyword>
<dbReference type="Gene3D" id="6.10.250.3410">
    <property type="entry name" value="DBF zinc finger"/>
    <property type="match status" value="1"/>
</dbReference>
<dbReference type="EnsemblMetazoa" id="XM_016807620.2">
    <property type="protein sequence ID" value="XP_016663109.1"/>
    <property type="gene ID" value="LOC100169197"/>
</dbReference>
<proteinExistence type="predicted"/>
<dbReference type="Proteomes" id="UP000007819">
    <property type="component" value="Chromosome X"/>
</dbReference>
<evidence type="ECO:0000256" key="3">
    <source>
        <dbReference type="ARBA" id="ARBA00022833"/>
    </source>
</evidence>
<evidence type="ECO:0000313" key="8">
    <source>
        <dbReference type="Proteomes" id="UP000007819"/>
    </source>
</evidence>
<evidence type="ECO:0000259" key="6">
    <source>
        <dbReference type="PROSITE" id="PS51265"/>
    </source>
</evidence>
<feature type="region of interest" description="Disordered" evidence="5">
    <location>
        <begin position="191"/>
        <end position="210"/>
    </location>
</feature>
<keyword evidence="2 4" id="KW-0863">Zinc-finger</keyword>
<dbReference type="GO" id="GO:0008270">
    <property type="term" value="F:zinc ion binding"/>
    <property type="evidence" value="ECO:0007669"/>
    <property type="project" value="UniProtKB-KW"/>
</dbReference>
<dbReference type="Gene3D" id="3.40.50.10190">
    <property type="entry name" value="BRCT domain"/>
    <property type="match status" value="1"/>
</dbReference>
<dbReference type="GO" id="GO:0003676">
    <property type="term" value="F:nucleic acid binding"/>
    <property type="evidence" value="ECO:0007669"/>
    <property type="project" value="InterPro"/>
</dbReference>
<evidence type="ECO:0000313" key="7">
    <source>
        <dbReference type="EnsemblMetazoa" id="XP_016663109.1"/>
    </source>
</evidence>
<feature type="region of interest" description="Disordered" evidence="5">
    <location>
        <begin position="417"/>
        <end position="467"/>
    </location>
</feature>
<name>A0A8R2H956_ACYPI</name>
<dbReference type="Pfam" id="PF00533">
    <property type="entry name" value="BRCT"/>
    <property type="match status" value="1"/>
</dbReference>
<feature type="region of interest" description="Disordered" evidence="5">
    <location>
        <begin position="80"/>
        <end position="104"/>
    </location>
</feature>
<accession>A0A8R2H956</accession>
<reference evidence="8" key="1">
    <citation type="submission" date="2010-06" db="EMBL/GenBank/DDBJ databases">
        <authorList>
            <person name="Jiang H."/>
            <person name="Abraham K."/>
            <person name="Ali S."/>
            <person name="Alsbrooks S.L."/>
            <person name="Anim B.N."/>
            <person name="Anosike U.S."/>
            <person name="Attaway T."/>
            <person name="Bandaranaike D.P."/>
            <person name="Battles P.K."/>
            <person name="Bell S.N."/>
            <person name="Bell A.V."/>
            <person name="Beltran B."/>
            <person name="Bickham C."/>
            <person name="Bustamante Y."/>
            <person name="Caleb T."/>
            <person name="Canada A."/>
            <person name="Cardenas V."/>
            <person name="Carter K."/>
            <person name="Chacko J."/>
            <person name="Chandrabose M.N."/>
            <person name="Chavez D."/>
            <person name="Chavez A."/>
            <person name="Chen L."/>
            <person name="Chu H.-S."/>
            <person name="Claassen K.J."/>
            <person name="Cockrell R."/>
            <person name="Collins M."/>
            <person name="Cooper J.A."/>
            <person name="Cree A."/>
            <person name="Curry S.M."/>
            <person name="Da Y."/>
            <person name="Dao M.D."/>
            <person name="Das B."/>
            <person name="Davila M.-L."/>
            <person name="Davy-Carroll L."/>
            <person name="Denson S."/>
            <person name="Dinh H."/>
            <person name="Ebong V.E."/>
            <person name="Edwards J.R."/>
            <person name="Egan A."/>
            <person name="El-Daye J."/>
            <person name="Escobedo L."/>
            <person name="Fernandez S."/>
            <person name="Fernando P.R."/>
            <person name="Flagg N."/>
            <person name="Forbes L.D."/>
            <person name="Fowler R.G."/>
            <person name="Fu Q."/>
            <person name="Gabisi R.A."/>
            <person name="Ganer J."/>
            <person name="Garbino Pronczuk A."/>
            <person name="Garcia R.M."/>
            <person name="Garner T."/>
            <person name="Garrett T.E."/>
            <person name="Gonzalez D.A."/>
            <person name="Hamid H."/>
            <person name="Hawkins E.S."/>
            <person name="Hirani K."/>
            <person name="Hogues M.E."/>
            <person name="Hollins B."/>
            <person name="Hsiao C.-H."/>
            <person name="Jabil R."/>
            <person name="James M.L."/>
            <person name="Jhangiani S.N."/>
            <person name="Johnson B."/>
            <person name="Johnson Q."/>
            <person name="Joshi V."/>
            <person name="Kalu J.B."/>
            <person name="Kam C."/>
            <person name="Kashfia A."/>
            <person name="Keebler J."/>
            <person name="Kisamo H."/>
            <person name="Kovar C.L."/>
            <person name="Lago L.A."/>
            <person name="Lai C.-Y."/>
            <person name="Laidlaw J."/>
            <person name="Lara F."/>
            <person name="Le T.-K."/>
            <person name="Lee S.L."/>
            <person name="Legall F.H."/>
            <person name="Lemon S.J."/>
            <person name="Lewis L.R."/>
            <person name="Li B."/>
            <person name="Liu Y."/>
            <person name="Liu Y.-S."/>
            <person name="Lopez J."/>
            <person name="Lozado R.J."/>
            <person name="Lu J."/>
            <person name="Madu R.C."/>
            <person name="Maheshwari M."/>
            <person name="Maheshwari R."/>
            <person name="Malloy K."/>
            <person name="Martinez E."/>
            <person name="Mathew T."/>
            <person name="Mercado I.C."/>
            <person name="Mercado C."/>
            <person name="Meyer B."/>
            <person name="Montgomery K."/>
            <person name="Morgan M.B."/>
            <person name="Munidasa M."/>
            <person name="Nazareth L.V."/>
            <person name="Nelson J."/>
            <person name="Ng B.M."/>
            <person name="Nguyen N.B."/>
            <person name="Nguyen P.Q."/>
            <person name="Nguyen T."/>
            <person name="Obregon M."/>
            <person name="Okwuonu G.O."/>
            <person name="Onwere C.G."/>
            <person name="Orozco G."/>
            <person name="Parra A."/>
            <person name="Patel S."/>
            <person name="Patil S."/>
            <person name="Perez A."/>
            <person name="Perez Y."/>
            <person name="Pham C."/>
            <person name="Primus E.L."/>
            <person name="Pu L.-L."/>
            <person name="Puazo M."/>
            <person name="Qin X."/>
            <person name="Quiroz J.B."/>
            <person name="Reese J."/>
            <person name="Richards S."/>
            <person name="Rives C.M."/>
            <person name="Robberts R."/>
            <person name="Ruiz S.J."/>
            <person name="Ruiz M.J."/>
            <person name="Santibanez J."/>
            <person name="Schneider B.W."/>
            <person name="Sisson I."/>
            <person name="Smith M."/>
            <person name="Sodergren E."/>
            <person name="Song X.-Z."/>
            <person name="Song B.B."/>
            <person name="Summersgill H."/>
            <person name="Thelus R."/>
            <person name="Thornton R.D."/>
            <person name="Trejos Z.Y."/>
            <person name="Usmani K."/>
            <person name="Vattathil S."/>
            <person name="Villasana D."/>
            <person name="Walker D.L."/>
            <person name="Wang S."/>
            <person name="Wang K."/>
            <person name="White C.S."/>
            <person name="Williams A.C."/>
            <person name="Williamson J."/>
            <person name="Wilson K."/>
            <person name="Woghiren I.O."/>
            <person name="Woodworth J.R."/>
            <person name="Worley K.C."/>
            <person name="Wright R.A."/>
            <person name="Wu W."/>
            <person name="Young L."/>
            <person name="Zhang L."/>
            <person name="Zhang J."/>
            <person name="Zhu Y."/>
            <person name="Muzny D.M."/>
            <person name="Weinstock G."/>
            <person name="Gibbs R.A."/>
        </authorList>
    </citation>
    <scope>NUCLEOTIDE SEQUENCE [LARGE SCALE GENOMIC DNA]</scope>
    <source>
        <strain evidence="8">LSR1</strain>
    </source>
</reference>
<dbReference type="AlphaFoldDB" id="A0A8R2H956"/>
<keyword evidence="8" id="KW-1185">Reference proteome</keyword>